<dbReference type="Proteomes" id="UP000238937">
    <property type="component" value="Unassembled WGS sequence"/>
</dbReference>
<proteinExistence type="predicted"/>
<reference evidence="1 2" key="1">
    <citation type="submission" date="2018-03" db="EMBL/GenBank/DDBJ databases">
        <title>The ancient ancestry and fast evolution of plastids.</title>
        <authorList>
            <person name="Moore K.R."/>
            <person name="Magnabosco C."/>
            <person name="Momper L."/>
            <person name="Gold D.A."/>
            <person name="Bosak T."/>
            <person name="Fournier G.P."/>
        </authorList>
    </citation>
    <scope>NUCLEOTIDE SEQUENCE [LARGE SCALE GENOMIC DNA]</scope>
    <source>
        <strain evidence="1 2">CCALA 037</strain>
    </source>
</reference>
<dbReference type="EMBL" id="PVWO01000425">
    <property type="protein sequence ID" value="PSB49455.1"/>
    <property type="molecule type" value="Genomic_DNA"/>
</dbReference>
<evidence type="ECO:0000313" key="2">
    <source>
        <dbReference type="Proteomes" id="UP000238937"/>
    </source>
</evidence>
<sequence>MSDDTNTYETITLVETEHGVQPRSDVDRDRLDENADNNLDRLDDETIIKRFAQGKKRLVLNQNLRIDYAHNSLQLSTPAGDLIAIHKVAARLHYILVKKDSKYWQIIQNIICESQFIPIDTATAERGFMRYQKYDIPEGYTLRYELAQELWQTWQENQQQSTAGVRLDILILARSKWYRVQQAICTDDRLEIQTRLGLISFSLRDRIAWIAKLGKIPTVSDADLSTHQNVVNSGSDSDILGKIITKLAIEAAPDDRDLYIDPTSTMTSSAFSQHQDSSLYDEDRSSILTSQISPLTQQLRADALTVLENYLEHGETIVRTETVCDAQGNVISEKTVSTHRGCPRWAIEAIVRWS</sequence>
<name>A0A2T1FWU2_9CYAN</name>
<protein>
    <submittedName>
        <fullName evidence="1">Uncharacterized protein</fullName>
    </submittedName>
</protein>
<dbReference type="OrthoDB" id="564985at2"/>
<organism evidence="1 2">
    <name type="scientific">Chamaesiphon polymorphus CCALA 037</name>
    <dbReference type="NCBI Taxonomy" id="2107692"/>
    <lineage>
        <taxon>Bacteria</taxon>
        <taxon>Bacillati</taxon>
        <taxon>Cyanobacteriota</taxon>
        <taxon>Cyanophyceae</taxon>
        <taxon>Gomontiellales</taxon>
        <taxon>Chamaesiphonaceae</taxon>
        <taxon>Chamaesiphon</taxon>
    </lineage>
</organism>
<evidence type="ECO:0000313" key="1">
    <source>
        <dbReference type="EMBL" id="PSB49455.1"/>
    </source>
</evidence>
<comment type="caution">
    <text evidence="1">The sequence shown here is derived from an EMBL/GenBank/DDBJ whole genome shotgun (WGS) entry which is preliminary data.</text>
</comment>
<dbReference type="AlphaFoldDB" id="A0A2T1FWU2"/>
<accession>A0A2T1FWU2</accession>
<gene>
    <name evidence="1" type="ORF">C7B77_23470</name>
</gene>
<dbReference type="RefSeq" id="WP_106310643.1">
    <property type="nucleotide sequence ID" value="NZ_PVWO01000425.1"/>
</dbReference>
<keyword evidence="2" id="KW-1185">Reference proteome</keyword>